<protein>
    <recommendedName>
        <fullName evidence="2 6">Elongation factor Ts</fullName>
        <shortName evidence="6">EF-Ts</shortName>
    </recommendedName>
</protein>
<dbReference type="Gene3D" id="1.10.8.10">
    <property type="entry name" value="DNA helicase RuvA subunit, C-terminal domain"/>
    <property type="match status" value="1"/>
</dbReference>
<dbReference type="PROSITE" id="PS01127">
    <property type="entry name" value="EF_TS_2"/>
    <property type="match status" value="1"/>
</dbReference>
<dbReference type="InterPro" id="IPR014039">
    <property type="entry name" value="Transl_elong_EFTs/EF1B_dimer"/>
</dbReference>
<organism evidence="10 11">
    <name type="scientific">Trueperella bonasi</name>
    <dbReference type="NCBI Taxonomy" id="312286"/>
    <lineage>
        <taxon>Bacteria</taxon>
        <taxon>Bacillati</taxon>
        <taxon>Actinomycetota</taxon>
        <taxon>Actinomycetes</taxon>
        <taxon>Actinomycetales</taxon>
        <taxon>Actinomycetaceae</taxon>
        <taxon>Trueperella</taxon>
    </lineage>
</organism>
<evidence type="ECO:0000256" key="7">
    <source>
        <dbReference type="RuleBase" id="RU000642"/>
    </source>
</evidence>
<comment type="similarity">
    <text evidence="1 6 7">Belongs to the EF-Ts family.</text>
</comment>
<comment type="function">
    <text evidence="5 6 7">Associates with the EF-Tu.GDP complex and induces the exchange of GDP to GTP. It remains bound to the aminoacyl-tRNA.EF-Tu.GTP complex up to the GTP hydrolysis stage on the ribosome.</text>
</comment>
<comment type="subcellular location">
    <subcellularLocation>
        <location evidence="6 8">Cytoplasm</location>
    </subcellularLocation>
</comment>
<dbReference type="PROSITE" id="PS01126">
    <property type="entry name" value="EF_TS_1"/>
    <property type="match status" value="1"/>
</dbReference>
<feature type="region of interest" description="Involved in Mg(2+) ion dislocation from EF-Tu" evidence="6">
    <location>
        <begin position="84"/>
        <end position="87"/>
    </location>
</feature>
<dbReference type="InterPro" id="IPR001816">
    <property type="entry name" value="Transl_elong_EFTs/EF1B"/>
</dbReference>
<keyword evidence="6" id="KW-0963">Cytoplasm</keyword>
<dbReference type="PANTHER" id="PTHR11741:SF0">
    <property type="entry name" value="ELONGATION FACTOR TS, MITOCHONDRIAL"/>
    <property type="match status" value="1"/>
</dbReference>
<feature type="domain" description="Translation elongation factor EFTs/EF1B dimerisation" evidence="9">
    <location>
        <begin position="75"/>
        <end position="279"/>
    </location>
</feature>
<reference evidence="10 11" key="1">
    <citation type="submission" date="2023-07" db="EMBL/GenBank/DDBJ databases">
        <title>Sequencing the genomes of 1000 actinobacteria strains.</title>
        <authorList>
            <person name="Klenk H.-P."/>
        </authorList>
    </citation>
    <scope>NUCLEOTIDE SEQUENCE [LARGE SCALE GENOMIC DNA]</scope>
    <source>
        <strain evidence="10 11">DSM 17163</strain>
    </source>
</reference>
<keyword evidence="4 6" id="KW-0648">Protein biosynthesis</keyword>
<name>A0ABT9NJF8_9ACTO</name>
<evidence type="ECO:0000256" key="3">
    <source>
        <dbReference type="ARBA" id="ARBA00022768"/>
    </source>
</evidence>
<evidence type="ECO:0000256" key="6">
    <source>
        <dbReference type="HAMAP-Rule" id="MF_00050"/>
    </source>
</evidence>
<dbReference type="Gene3D" id="3.30.479.20">
    <property type="entry name" value="Elongation factor Ts, dimerisation domain"/>
    <property type="match status" value="2"/>
</dbReference>
<dbReference type="InterPro" id="IPR018101">
    <property type="entry name" value="Transl_elong_Ts_CS"/>
</dbReference>
<dbReference type="Proteomes" id="UP001243212">
    <property type="component" value="Unassembled WGS sequence"/>
</dbReference>
<comment type="caution">
    <text evidence="10">The sequence shown here is derived from an EMBL/GenBank/DDBJ whole genome shotgun (WGS) entry which is preliminary data.</text>
</comment>
<evidence type="ECO:0000256" key="5">
    <source>
        <dbReference type="ARBA" id="ARBA00025453"/>
    </source>
</evidence>
<dbReference type="SUPFAM" id="SSF54713">
    <property type="entry name" value="Elongation factor Ts (EF-Ts), dimerisation domain"/>
    <property type="match status" value="1"/>
</dbReference>
<evidence type="ECO:0000256" key="1">
    <source>
        <dbReference type="ARBA" id="ARBA00005532"/>
    </source>
</evidence>
<dbReference type="GO" id="GO:0003746">
    <property type="term" value="F:translation elongation factor activity"/>
    <property type="evidence" value="ECO:0007669"/>
    <property type="project" value="UniProtKB-KW"/>
</dbReference>
<evidence type="ECO:0000313" key="11">
    <source>
        <dbReference type="Proteomes" id="UP001243212"/>
    </source>
</evidence>
<dbReference type="RefSeq" id="WP_307683126.1">
    <property type="nucleotide sequence ID" value="NZ_JAUSQX010000001.1"/>
</dbReference>
<dbReference type="NCBIfam" id="TIGR00116">
    <property type="entry name" value="tsf"/>
    <property type="match status" value="1"/>
</dbReference>
<dbReference type="InterPro" id="IPR036402">
    <property type="entry name" value="EF-Ts_dimer_sf"/>
</dbReference>
<evidence type="ECO:0000256" key="4">
    <source>
        <dbReference type="ARBA" id="ARBA00022917"/>
    </source>
</evidence>
<evidence type="ECO:0000259" key="9">
    <source>
        <dbReference type="Pfam" id="PF00889"/>
    </source>
</evidence>
<keyword evidence="11" id="KW-1185">Reference proteome</keyword>
<dbReference type="HAMAP" id="MF_00050">
    <property type="entry name" value="EF_Ts"/>
    <property type="match status" value="1"/>
</dbReference>
<dbReference type="SUPFAM" id="SSF46934">
    <property type="entry name" value="UBA-like"/>
    <property type="match status" value="1"/>
</dbReference>
<proteinExistence type="inferred from homology"/>
<evidence type="ECO:0000256" key="8">
    <source>
        <dbReference type="RuleBase" id="RU000643"/>
    </source>
</evidence>
<dbReference type="PANTHER" id="PTHR11741">
    <property type="entry name" value="ELONGATION FACTOR TS"/>
    <property type="match status" value="1"/>
</dbReference>
<sequence>MANYTAADVKALRDKTGAGMLDVKNALVEAEGDTAKAEEILRLKGLKVAAKRGDRTASNGLVLSHIGETDSGKYGLIVEVNAETDFVAKNEKFISFAEGILEAAVKAGAKTSEDVLGAEHADGTVEDAINNFTGIIGEKLGVGAVEYLEGDNVVSYMHKTSTDLPPQVAVLVATDAAGADIAHDVAVHIAALAPQYLDQADVPEEVVENERRIATELTISEGKPEQAVPKIVEGRLQGFFKQVTLMEQGYARDPKQTVRQIVDAAGAKVTGFKRVRVGQEG</sequence>
<evidence type="ECO:0000313" key="10">
    <source>
        <dbReference type="EMBL" id="MDP9806943.1"/>
    </source>
</evidence>
<evidence type="ECO:0000256" key="2">
    <source>
        <dbReference type="ARBA" id="ARBA00016956"/>
    </source>
</evidence>
<dbReference type="Pfam" id="PF00889">
    <property type="entry name" value="EF_TS"/>
    <property type="match status" value="1"/>
</dbReference>
<keyword evidence="3 6" id="KW-0251">Elongation factor</keyword>
<gene>
    <name evidence="6" type="primary">tsf</name>
    <name evidence="10" type="ORF">J2S70_001525</name>
</gene>
<dbReference type="EMBL" id="JAUSQX010000001">
    <property type="protein sequence ID" value="MDP9806943.1"/>
    <property type="molecule type" value="Genomic_DNA"/>
</dbReference>
<dbReference type="InterPro" id="IPR009060">
    <property type="entry name" value="UBA-like_sf"/>
</dbReference>
<dbReference type="Gene3D" id="1.10.286.20">
    <property type="match status" value="1"/>
</dbReference>
<accession>A0ABT9NJF8</accession>